<dbReference type="AlphaFoldDB" id="A0A2P7BB37"/>
<dbReference type="EMBL" id="PGGM01000006">
    <property type="protein sequence ID" value="PSH63683.1"/>
    <property type="molecule type" value="Genomic_DNA"/>
</dbReference>
<evidence type="ECO:0000256" key="1">
    <source>
        <dbReference type="SAM" id="MobiDB-lite"/>
    </source>
</evidence>
<sequence length="141" mass="15243">MDSSLHPAAVEHLPAFVTAPGQTDWLFNVVVVVLLAMILLIGNIYFKLHALPEQMAHRTKKVQMELVAVLALISLFTHNHLFWIAGLLLALIDLPDFSTPMGSMAQSLEKLSGRNTEVKEEAIVPPPPDVSPKSDAAGGGI</sequence>
<gene>
    <name evidence="3" type="ORF">CU103_15675</name>
</gene>
<dbReference type="OrthoDB" id="6228405at2"/>
<evidence type="ECO:0000256" key="2">
    <source>
        <dbReference type="SAM" id="Phobius"/>
    </source>
</evidence>
<feature type="region of interest" description="Disordered" evidence="1">
    <location>
        <begin position="112"/>
        <end position="141"/>
    </location>
</feature>
<accession>A0A2P7BB37</accession>
<feature type="transmembrane region" description="Helical" evidence="2">
    <location>
        <begin position="25"/>
        <end position="46"/>
    </location>
</feature>
<protein>
    <submittedName>
        <fullName evidence="3">Uncharacterized protein</fullName>
    </submittedName>
</protein>
<feature type="transmembrane region" description="Helical" evidence="2">
    <location>
        <begin position="66"/>
        <end position="92"/>
    </location>
</feature>
<evidence type="ECO:0000313" key="3">
    <source>
        <dbReference type="EMBL" id="PSH63683.1"/>
    </source>
</evidence>
<evidence type="ECO:0000313" key="4">
    <source>
        <dbReference type="Proteomes" id="UP000241764"/>
    </source>
</evidence>
<organism evidence="3 4">
    <name type="scientific">Phyllobacterium sophorae</name>
    <dbReference type="NCBI Taxonomy" id="1520277"/>
    <lineage>
        <taxon>Bacteria</taxon>
        <taxon>Pseudomonadati</taxon>
        <taxon>Pseudomonadota</taxon>
        <taxon>Alphaproteobacteria</taxon>
        <taxon>Hyphomicrobiales</taxon>
        <taxon>Phyllobacteriaceae</taxon>
        <taxon>Phyllobacterium</taxon>
    </lineage>
</organism>
<reference evidence="4" key="1">
    <citation type="submission" date="2017-11" db="EMBL/GenBank/DDBJ databases">
        <authorList>
            <person name="Kuznetsova I."/>
            <person name="Sazanova A."/>
            <person name="Chirak E."/>
            <person name="Safronova V."/>
            <person name="Willems A."/>
        </authorList>
    </citation>
    <scope>NUCLEOTIDE SEQUENCE [LARGE SCALE GENOMIC DNA]</scope>
    <source>
        <strain evidence="4">CCBAU 03422</strain>
    </source>
</reference>
<comment type="caution">
    <text evidence="3">The sequence shown here is derived from an EMBL/GenBank/DDBJ whole genome shotgun (WGS) entry which is preliminary data.</text>
</comment>
<dbReference type="Proteomes" id="UP000241764">
    <property type="component" value="Unassembled WGS sequence"/>
</dbReference>
<name>A0A2P7BB37_9HYPH</name>
<proteinExistence type="predicted"/>
<keyword evidence="2" id="KW-0812">Transmembrane</keyword>
<keyword evidence="4" id="KW-1185">Reference proteome</keyword>
<keyword evidence="2" id="KW-1133">Transmembrane helix</keyword>
<dbReference type="RefSeq" id="WP_106664962.1">
    <property type="nucleotide sequence ID" value="NZ_PGGM01000006.1"/>
</dbReference>
<feature type="compositionally biased region" description="Low complexity" evidence="1">
    <location>
        <begin position="131"/>
        <end position="141"/>
    </location>
</feature>
<keyword evidence="2" id="KW-0472">Membrane</keyword>